<dbReference type="GO" id="GO:0003959">
    <property type="term" value="F:NADPH dehydrogenase activity"/>
    <property type="evidence" value="ECO:0007669"/>
    <property type="project" value="TreeGrafter"/>
</dbReference>
<reference evidence="5 6" key="1">
    <citation type="submission" date="2018-12" db="EMBL/GenBank/DDBJ databases">
        <authorList>
            <person name="Tiukova I."/>
            <person name="Dainat J."/>
        </authorList>
    </citation>
    <scope>NUCLEOTIDE SEQUENCE [LARGE SCALE GENOMIC DNA]</scope>
</reference>
<dbReference type="Proteomes" id="UP000290900">
    <property type="component" value="Unassembled WGS sequence"/>
</dbReference>
<dbReference type="InParanoid" id="A0A448YJU1"/>
<dbReference type="STRING" id="13370.A0A448YJU1"/>
<dbReference type="EMBL" id="CAACVR010000010">
    <property type="protein sequence ID" value="VEU21177.1"/>
    <property type="molecule type" value="Genomic_DNA"/>
</dbReference>
<proteinExistence type="inferred from homology"/>
<protein>
    <submittedName>
        <fullName evidence="5">DEKNAAC102079</fullName>
    </submittedName>
</protein>
<evidence type="ECO:0000313" key="5">
    <source>
        <dbReference type="EMBL" id="VEU21177.1"/>
    </source>
</evidence>
<dbReference type="AlphaFoldDB" id="A0A448YJU1"/>
<dbReference type="InterPro" id="IPR001155">
    <property type="entry name" value="OxRdtase_FMN_N"/>
</dbReference>
<comment type="similarity">
    <text evidence="2">Belongs to the NADH:flavin oxidoreductase/NADH oxidase family.</text>
</comment>
<dbReference type="Gene3D" id="3.20.20.70">
    <property type="entry name" value="Aldolase class I"/>
    <property type="match status" value="1"/>
</dbReference>
<keyword evidence="3" id="KW-0285">Flavoprotein</keyword>
<sequence length="399" mass="44280">MSSLAKTNLFKPVKVGPVTLSNRVVLAPTTRLRNTKTSVATDSMLEFYIERAKNNGGLLISEGGFTSPDLGAFPFAPMLYTDEQVASWKKITDAVHSNGSSIAIQIAGLGRTGDPKAFKEGGFPFTAPSAIYLSEESKEAAEKVGNPLREFTIDELHRVKEDFVIASKKAVERSGFDIVELHVANMYLLNQFLEETSNQRTDQYGGSIENRSRFVLEVVDAVSEAIGAEHTAVRISPYSRFQGGESVDAKVNPIVNYGYFVSELERRGKEGKRLAYISFVEPRISGADTVDESYTPDSSWLNEIWKGIIIRCGNLLHGDGYPLLRKFVDADDRTLIASSRYFTSNPDLVNRLKNGYPLTHYDRPTFYNVLSNKGYLTWPNYGETVDEEKILSSVPKALA</sequence>
<dbReference type="GO" id="GO:0010181">
    <property type="term" value="F:FMN binding"/>
    <property type="evidence" value="ECO:0007669"/>
    <property type="project" value="InterPro"/>
</dbReference>
<dbReference type="OrthoDB" id="276546at2759"/>
<keyword evidence="3" id="KW-0288">FMN</keyword>
<evidence type="ECO:0000259" key="4">
    <source>
        <dbReference type="Pfam" id="PF00724"/>
    </source>
</evidence>
<dbReference type="PANTHER" id="PTHR22893:SF91">
    <property type="entry name" value="NADPH DEHYDROGENASE 2-RELATED"/>
    <property type="match status" value="1"/>
</dbReference>
<name>A0A448YJU1_BRENA</name>
<keyword evidence="6" id="KW-1185">Reference proteome</keyword>
<dbReference type="SUPFAM" id="SSF51395">
    <property type="entry name" value="FMN-linked oxidoreductases"/>
    <property type="match status" value="1"/>
</dbReference>
<evidence type="ECO:0000256" key="2">
    <source>
        <dbReference type="ARBA" id="ARBA00005979"/>
    </source>
</evidence>
<accession>A0A448YJU1</accession>
<dbReference type="CDD" id="cd02933">
    <property type="entry name" value="OYE_like_FMN"/>
    <property type="match status" value="1"/>
</dbReference>
<dbReference type="PANTHER" id="PTHR22893">
    <property type="entry name" value="NADH OXIDOREDUCTASE-RELATED"/>
    <property type="match status" value="1"/>
</dbReference>
<evidence type="ECO:0000256" key="3">
    <source>
        <dbReference type="ARBA" id="ARBA00022643"/>
    </source>
</evidence>
<organism evidence="5 6">
    <name type="scientific">Brettanomyces naardenensis</name>
    <name type="common">Yeast</name>
    <dbReference type="NCBI Taxonomy" id="13370"/>
    <lineage>
        <taxon>Eukaryota</taxon>
        <taxon>Fungi</taxon>
        <taxon>Dikarya</taxon>
        <taxon>Ascomycota</taxon>
        <taxon>Saccharomycotina</taxon>
        <taxon>Pichiomycetes</taxon>
        <taxon>Pichiales</taxon>
        <taxon>Pichiaceae</taxon>
        <taxon>Brettanomyces</taxon>
    </lineage>
</organism>
<dbReference type="InterPro" id="IPR045247">
    <property type="entry name" value="Oye-like"/>
</dbReference>
<feature type="domain" description="NADH:flavin oxidoreductase/NADH oxidase N-terminal" evidence="4">
    <location>
        <begin position="8"/>
        <end position="357"/>
    </location>
</feature>
<dbReference type="FunCoup" id="A0A448YJU1">
    <property type="interactions" value="879"/>
</dbReference>
<gene>
    <name evidence="5" type="ORF">BRENAR_LOCUS1912</name>
</gene>
<comment type="cofactor">
    <cofactor evidence="1">
        <name>FMN</name>
        <dbReference type="ChEBI" id="CHEBI:58210"/>
    </cofactor>
</comment>
<dbReference type="Pfam" id="PF00724">
    <property type="entry name" value="Oxidored_FMN"/>
    <property type="match status" value="1"/>
</dbReference>
<dbReference type="InterPro" id="IPR013785">
    <property type="entry name" value="Aldolase_TIM"/>
</dbReference>
<evidence type="ECO:0000256" key="1">
    <source>
        <dbReference type="ARBA" id="ARBA00001917"/>
    </source>
</evidence>
<evidence type="ECO:0000313" key="6">
    <source>
        <dbReference type="Proteomes" id="UP000290900"/>
    </source>
</evidence>